<evidence type="ECO:0000313" key="6">
    <source>
        <dbReference type="EMBL" id="PRH88697.1"/>
    </source>
</evidence>
<gene>
    <name evidence="6" type="ORF">C5L14_05590</name>
</gene>
<protein>
    <submittedName>
        <fullName evidence="6">Beta-phosphoglucomutase</fullName>
    </submittedName>
</protein>
<proteinExistence type="inferred from homology"/>
<comment type="caution">
    <text evidence="6">The sequence shown here is derived from an EMBL/GenBank/DDBJ whole genome shotgun (WGS) entry which is preliminary data.</text>
</comment>
<sequence length="244" mass="26493">MRTRRQATMSADHISSGSLDGDFRSLAGMPVAGLIFDMDGTLVDNMHVHNDAWETWHQRHGLAFDRERFFRDTAGRANREVVGLVKPDASEHELDTLGLEKEAIYREIYRSQMVPMPGLMALIAACEVRGQKMSVATAATPENAALVLDGLDLRRHFVTVVSPSMGYRGKPHPDLFLAAADAMGLAPGQCVVFEDAPLGIEAARNAGMRAVGVKTMLGDAALDGPNTVFSIKDFTDDRLKGLLG</sequence>
<evidence type="ECO:0000256" key="5">
    <source>
        <dbReference type="ARBA" id="ARBA00023277"/>
    </source>
</evidence>
<keyword evidence="4" id="KW-0460">Magnesium</keyword>
<dbReference type="InterPro" id="IPR006439">
    <property type="entry name" value="HAD-SF_hydro_IA"/>
</dbReference>
<dbReference type="EMBL" id="PUEJ01000002">
    <property type="protein sequence ID" value="PRH88697.1"/>
    <property type="molecule type" value="Genomic_DNA"/>
</dbReference>
<keyword evidence="3" id="KW-0479">Metal-binding</keyword>
<dbReference type="GO" id="GO:0046872">
    <property type="term" value="F:metal ion binding"/>
    <property type="evidence" value="ECO:0007669"/>
    <property type="project" value="UniProtKB-KW"/>
</dbReference>
<dbReference type="InterPro" id="IPR023214">
    <property type="entry name" value="HAD_sf"/>
</dbReference>
<dbReference type="InterPro" id="IPR023198">
    <property type="entry name" value="PGP-like_dom2"/>
</dbReference>
<keyword evidence="5" id="KW-0119">Carbohydrate metabolism</keyword>
<comment type="cofactor">
    <cofactor evidence="1">
        <name>Mg(2+)</name>
        <dbReference type="ChEBI" id="CHEBI:18420"/>
    </cofactor>
</comment>
<keyword evidence="7" id="KW-1185">Reference proteome</keyword>
<dbReference type="GO" id="GO:0003824">
    <property type="term" value="F:catalytic activity"/>
    <property type="evidence" value="ECO:0007669"/>
    <property type="project" value="UniProtKB-ARBA"/>
</dbReference>
<dbReference type="OrthoDB" id="9793014at2"/>
<organism evidence="6 7">
    <name type="scientific">Labrys okinawensis</name>
    <dbReference type="NCBI Taxonomy" id="346911"/>
    <lineage>
        <taxon>Bacteria</taxon>
        <taxon>Pseudomonadati</taxon>
        <taxon>Pseudomonadota</taxon>
        <taxon>Alphaproteobacteria</taxon>
        <taxon>Hyphomicrobiales</taxon>
        <taxon>Xanthobacteraceae</taxon>
        <taxon>Labrys</taxon>
    </lineage>
</organism>
<dbReference type="InterPro" id="IPR051600">
    <property type="entry name" value="Beta-PGM-like"/>
</dbReference>
<evidence type="ECO:0000256" key="2">
    <source>
        <dbReference type="ARBA" id="ARBA00006171"/>
    </source>
</evidence>
<dbReference type="SFLD" id="SFLDG01129">
    <property type="entry name" value="C1.5:_HAD__Beta-PGM__Phosphata"/>
    <property type="match status" value="1"/>
</dbReference>
<evidence type="ECO:0000256" key="3">
    <source>
        <dbReference type="ARBA" id="ARBA00022723"/>
    </source>
</evidence>
<dbReference type="InterPro" id="IPR036412">
    <property type="entry name" value="HAD-like_sf"/>
</dbReference>
<evidence type="ECO:0000256" key="4">
    <source>
        <dbReference type="ARBA" id="ARBA00022842"/>
    </source>
</evidence>
<dbReference type="PANTHER" id="PTHR46193:SF18">
    <property type="entry name" value="HEXITOL PHOSPHATASE B"/>
    <property type="match status" value="1"/>
</dbReference>
<dbReference type="PANTHER" id="PTHR46193">
    <property type="entry name" value="6-PHOSPHOGLUCONATE PHOSPHATASE"/>
    <property type="match status" value="1"/>
</dbReference>
<dbReference type="Pfam" id="PF00702">
    <property type="entry name" value="Hydrolase"/>
    <property type="match status" value="1"/>
</dbReference>
<dbReference type="AlphaFoldDB" id="A0A2S9QH62"/>
<dbReference type="NCBIfam" id="TIGR01509">
    <property type="entry name" value="HAD-SF-IA-v3"/>
    <property type="match status" value="1"/>
</dbReference>
<evidence type="ECO:0000256" key="1">
    <source>
        <dbReference type="ARBA" id="ARBA00001946"/>
    </source>
</evidence>
<comment type="similarity">
    <text evidence="2">Belongs to the HAD-like hydrolase superfamily. CbbY/CbbZ/Gph/YieH family.</text>
</comment>
<dbReference type="SFLD" id="SFLDG01135">
    <property type="entry name" value="C1.5.6:_HAD__Beta-PGM__Phospha"/>
    <property type="match status" value="1"/>
</dbReference>
<accession>A0A2S9QH62</accession>
<reference evidence="6 7" key="1">
    <citation type="submission" date="2018-02" db="EMBL/GenBank/DDBJ databases">
        <title>Whole genome sequencing of endophytic bacterium.</title>
        <authorList>
            <person name="Eedara R."/>
            <person name="Podile A.R."/>
        </authorList>
    </citation>
    <scope>NUCLEOTIDE SEQUENCE [LARGE SCALE GENOMIC DNA]</scope>
    <source>
        <strain evidence="6 7">RP1T</strain>
    </source>
</reference>
<dbReference type="Gene3D" id="3.40.50.1000">
    <property type="entry name" value="HAD superfamily/HAD-like"/>
    <property type="match status" value="1"/>
</dbReference>
<evidence type="ECO:0000313" key="7">
    <source>
        <dbReference type="Proteomes" id="UP000237682"/>
    </source>
</evidence>
<dbReference type="SFLD" id="SFLDS00003">
    <property type="entry name" value="Haloacid_Dehalogenase"/>
    <property type="match status" value="1"/>
</dbReference>
<name>A0A2S9QH62_9HYPH</name>
<dbReference type="Proteomes" id="UP000237682">
    <property type="component" value="Unassembled WGS sequence"/>
</dbReference>
<dbReference type="Gene3D" id="1.10.150.240">
    <property type="entry name" value="Putative phosphatase, domain 2"/>
    <property type="match status" value="1"/>
</dbReference>
<dbReference type="SUPFAM" id="SSF56784">
    <property type="entry name" value="HAD-like"/>
    <property type="match status" value="1"/>
</dbReference>